<reference evidence="1 2" key="1">
    <citation type="submission" date="2021-08" db="EMBL/GenBank/DDBJ databases">
        <title>Draft Genome Sequence of Phanerochaete sordida strain YK-624.</title>
        <authorList>
            <person name="Mori T."/>
            <person name="Dohra H."/>
            <person name="Suzuki T."/>
            <person name="Kawagishi H."/>
            <person name="Hirai H."/>
        </authorList>
    </citation>
    <scope>NUCLEOTIDE SEQUENCE [LARGE SCALE GENOMIC DNA]</scope>
    <source>
        <strain evidence="1 2">YK-624</strain>
    </source>
</reference>
<accession>A0A9P3LJM4</accession>
<organism evidence="1 2">
    <name type="scientific">Phanerochaete sordida</name>
    <dbReference type="NCBI Taxonomy" id="48140"/>
    <lineage>
        <taxon>Eukaryota</taxon>
        <taxon>Fungi</taxon>
        <taxon>Dikarya</taxon>
        <taxon>Basidiomycota</taxon>
        <taxon>Agaricomycotina</taxon>
        <taxon>Agaricomycetes</taxon>
        <taxon>Polyporales</taxon>
        <taxon>Phanerochaetaceae</taxon>
        <taxon>Phanerochaete</taxon>
    </lineage>
</organism>
<dbReference type="EMBL" id="BPQB01000073">
    <property type="protein sequence ID" value="GJE97513.1"/>
    <property type="molecule type" value="Genomic_DNA"/>
</dbReference>
<dbReference type="AlphaFoldDB" id="A0A9P3LJM4"/>
<proteinExistence type="predicted"/>
<evidence type="ECO:0000313" key="2">
    <source>
        <dbReference type="Proteomes" id="UP000703269"/>
    </source>
</evidence>
<name>A0A9P3LJM4_9APHY</name>
<evidence type="ECO:0000313" key="1">
    <source>
        <dbReference type="EMBL" id="GJE97513.1"/>
    </source>
</evidence>
<comment type="caution">
    <text evidence="1">The sequence shown here is derived from an EMBL/GenBank/DDBJ whole genome shotgun (WGS) entry which is preliminary data.</text>
</comment>
<gene>
    <name evidence="1" type="ORF">PsYK624_137340</name>
</gene>
<sequence>MDFGQAYGHLRIIQKGNLLGFLTMLEVRRQEDEAMRQYATQPTSIDDAAIPPRRVWDLYSNRVLPFYAINEESVQAIAVNLWTVSHSWVINDARQLLWTPINSREWPVPIPRDTTLEHVRVELLNLGAEYAWLDVLCLRQYRGQEHELSRVGPENIERALQAQEWVRCEQLRADEWRLDVPTIGSVYSVQLPCVTYFNGLGLPFDPSPALLSSDRHWLNRVWTLQEGSDEWILGGATGASSADARDFFASHALPALRHRLTEHSAVWAEDMRRRHCTTELDRVHGLAYIFKCGTMPVYDEGVAPEDAWAMLLQHIPGTARRDLAARHVQHSPNDTTLFPSWTQFLRWTLPGDMAPGRHGIELVGTNRSGAPYPVFYSDIGVDYWGPFHIARLDCGSSNNSDELIELRAPDKSHEPYRMTGRVGNALSEGMPYVLVEIHAEAGVWIVAEVKKERKTFLGRPALDLVKRGGLLVSGKLRVPLPNGPKFATAVYRCDNPEVQETS</sequence>
<dbReference type="Proteomes" id="UP000703269">
    <property type="component" value="Unassembled WGS sequence"/>
</dbReference>
<keyword evidence="2" id="KW-1185">Reference proteome</keyword>
<protein>
    <recommendedName>
        <fullName evidence="3">Heterokaryon incompatibility domain-containing protein</fullName>
    </recommendedName>
</protein>
<dbReference type="OrthoDB" id="3226657at2759"/>
<evidence type="ECO:0008006" key="3">
    <source>
        <dbReference type="Google" id="ProtNLM"/>
    </source>
</evidence>